<dbReference type="EMBL" id="JAYMRU010000012">
    <property type="protein sequence ID" value="MEM5401968.1"/>
    <property type="molecule type" value="Genomic_DNA"/>
</dbReference>
<accession>A0ACC6RKB2</accession>
<sequence>MTDLTVKDTSAVHSPIKGKFLVWGIPTVLALVSLVVGWWMVGGRHFDLNVPLIYSGDVLLILSWIKRAMENPWIFHSTLMGAPFGGYLYDYPIPDSGSILALKIFGILSGSATRAFNIYFLAGFPINAIAGYFVLRRFSISRVFSFAGGFVFTILPFHFLRYPHLFYTWYFAAPIFIWFSYRIYVGDLTFTDKRRHLAKRAIDVVTLAILSCFGVYYSFFGVIAFLTAGVVRYARTRTIASTYACLIATAIVSTGIVVNLVPNAIYRIEHGANQEAADRSPVETEIYGLKIAQLLLPRPEHRFRPFAKLNFKYSSTFPLVNENGTSSLGLIGSVGFIALFIFLIAPRQSKEGERDRLNALAVLTFSLTLFCTIGGFSTVFSLLISPMMRAGNRASVFLAFTSIAATLLLIEQRLIYGKVRNNLTRSATVASVALCAFAVWDQTASTSTDYLNATQAEYHSDAQFVGKIERIVPPGSAIYQLPYAGFPETPPINALQPYDLARGYLHSSSLAWSYGVMKGRSGDFFFRALAREPLERQIEVARKVGFSGLYLDRHGYADNGAAEEAELTHILGSPPAAISENGRLVFFDLRVNGKNVDKLPANLSPAQIMEHAGFIADARGVRYHGSLAEGIDFTRQGLPTFLDDVNGLSVPESWGRWSDANVSPVVTLQFAQPLPNHFILHLRAQAFGPNVGQPVGVAIGQQVQSFVPAADMREFSMQFEGVNGAQRIEIRPPQPVSPTSLGVSPDTRKLAVGIQRLWIEAAP</sequence>
<reference evidence="1" key="1">
    <citation type="submission" date="2024-01" db="EMBL/GenBank/DDBJ databases">
        <title>The diversity of rhizobia nodulating Mimosa spp. in eleven states of Brazil covering several biomes is determined by host plant, location, and edaphic factors.</title>
        <authorList>
            <person name="Rouws L."/>
            <person name="Barauna A."/>
            <person name="Beukes C."/>
            <person name="De Faria S.M."/>
            <person name="Gross E."/>
            <person name="Dos Reis Junior F.B."/>
            <person name="Simon M."/>
            <person name="Maluk M."/>
            <person name="Odee D.W."/>
            <person name="Kenicer G."/>
            <person name="Young J.P.W."/>
            <person name="Reis V.M."/>
            <person name="Zilli J."/>
            <person name="James E.K."/>
        </authorList>
    </citation>
    <scope>NUCLEOTIDE SEQUENCE</scope>
    <source>
        <strain evidence="1">JPY452</strain>
    </source>
</reference>
<dbReference type="Proteomes" id="UP001392318">
    <property type="component" value="Unassembled WGS sequence"/>
</dbReference>
<gene>
    <name evidence="1" type="ORF">VSR83_18020</name>
</gene>
<evidence type="ECO:0000313" key="1">
    <source>
        <dbReference type="EMBL" id="MEM5401968.1"/>
    </source>
</evidence>
<name>A0ACC6RKB2_9BURK</name>
<organism evidence="1 2">
    <name type="scientific">Paraburkholderia unamae</name>
    <dbReference type="NCBI Taxonomy" id="219649"/>
    <lineage>
        <taxon>Bacteria</taxon>
        <taxon>Pseudomonadati</taxon>
        <taxon>Pseudomonadota</taxon>
        <taxon>Betaproteobacteria</taxon>
        <taxon>Burkholderiales</taxon>
        <taxon>Burkholderiaceae</taxon>
        <taxon>Paraburkholderia</taxon>
    </lineage>
</organism>
<comment type="caution">
    <text evidence="1">The sequence shown here is derived from an EMBL/GenBank/DDBJ whole genome shotgun (WGS) entry which is preliminary data.</text>
</comment>
<protein>
    <submittedName>
        <fullName evidence="1">Sugar translocase</fullName>
    </submittedName>
</protein>
<evidence type="ECO:0000313" key="2">
    <source>
        <dbReference type="Proteomes" id="UP001392318"/>
    </source>
</evidence>
<proteinExistence type="predicted"/>
<keyword evidence="2" id="KW-1185">Reference proteome</keyword>